<dbReference type="Proteomes" id="UP000317557">
    <property type="component" value="Unassembled WGS sequence"/>
</dbReference>
<dbReference type="EMBL" id="FXTP01000001">
    <property type="protein sequence ID" value="SMO36472.1"/>
    <property type="molecule type" value="Genomic_DNA"/>
</dbReference>
<organism evidence="1 2">
    <name type="scientific">Gracilimonas mengyeensis</name>
    <dbReference type="NCBI Taxonomy" id="1302730"/>
    <lineage>
        <taxon>Bacteria</taxon>
        <taxon>Pseudomonadati</taxon>
        <taxon>Balneolota</taxon>
        <taxon>Balneolia</taxon>
        <taxon>Balneolales</taxon>
        <taxon>Balneolaceae</taxon>
        <taxon>Gracilimonas</taxon>
    </lineage>
</organism>
<protein>
    <recommendedName>
        <fullName evidence="3">Integron cassette protein</fullName>
    </recommendedName>
</protein>
<evidence type="ECO:0000313" key="2">
    <source>
        <dbReference type="Proteomes" id="UP000317557"/>
    </source>
</evidence>
<accession>A0A521ANT8</accession>
<dbReference type="InterPro" id="IPR018841">
    <property type="entry name" value="DUF2442"/>
</dbReference>
<proteinExistence type="predicted"/>
<gene>
    <name evidence="1" type="ORF">SAMN06265219_101284</name>
</gene>
<dbReference type="OrthoDB" id="598172at2"/>
<dbReference type="Pfam" id="PF10387">
    <property type="entry name" value="DUF2442"/>
    <property type="match status" value="1"/>
</dbReference>
<dbReference type="AlphaFoldDB" id="A0A521ANT8"/>
<reference evidence="1 2" key="1">
    <citation type="submission" date="2017-05" db="EMBL/GenBank/DDBJ databases">
        <authorList>
            <person name="Varghese N."/>
            <person name="Submissions S."/>
        </authorList>
    </citation>
    <scope>NUCLEOTIDE SEQUENCE [LARGE SCALE GENOMIC DNA]</scope>
    <source>
        <strain evidence="1 2">DSM 21985</strain>
    </source>
</reference>
<evidence type="ECO:0008006" key="3">
    <source>
        <dbReference type="Google" id="ProtNLM"/>
    </source>
</evidence>
<sequence length="88" mass="10367">MKSEKAGTTISEAKTEITNISSHGIWLFYDSKEYFLPFDQFPWFEKANIKEVLNVENPSQDHFYWPDLDVDLHLDSIKNPEKYPLISK</sequence>
<dbReference type="RefSeq" id="WP_142452796.1">
    <property type="nucleotide sequence ID" value="NZ_FXTP01000001.1"/>
</dbReference>
<keyword evidence="2" id="KW-1185">Reference proteome</keyword>
<name>A0A521ANT8_9BACT</name>
<evidence type="ECO:0000313" key="1">
    <source>
        <dbReference type="EMBL" id="SMO36472.1"/>
    </source>
</evidence>